<organismHost>
    <name type="scientific">Cafeteria roenbergensis</name>
    <name type="common">Marine flagellate</name>
    <dbReference type="NCBI Taxonomy" id="33653"/>
</organismHost>
<dbReference type="Proteomes" id="UP000029781">
    <property type="component" value="Segment"/>
</dbReference>
<dbReference type="EMBL" id="GU244497">
    <property type="protein sequence ID" value="ADO67296.1"/>
    <property type="molecule type" value="Genomic_DNA"/>
</dbReference>
<evidence type="ECO:0000313" key="3">
    <source>
        <dbReference type="Proteomes" id="UP000029781"/>
    </source>
</evidence>
<evidence type="ECO:0000313" key="2">
    <source>
        <dbReference type="EMBL" id="ADO67296.1"/>
    </source>
</evidence>
<dbReference type="KEGG" id="vg:9887665"/>
<dbReference type="InterPro" id="IPR043729">
    <property type="entry name" value="DUF5672"/>
</dbReference>
<feature type="domain" description="DUF5672" evidence="1">
    <location>
        <begin position="60"/>
        <end position="208"/>
    </location>
</feature>
<dbReference type="Pfam" id="PF18922">
    <property type="entry name" value="DUF5672"/>
    <property type="match status" value="1"/>
</dbReference>
<reference evidence="2 3" key="1">
    <citation type="journal article" date="2010" name="Proc. Natl. Acad. Sci. U.S.A.">
        <title>Giant virus with a remarkable complement of genes infects marine zooplankton.</title>
        <authorList>
            <person name="Fischer M.G."/>
            <person name="Allen M.J."/>
            <person name="Wilson W.H."/>
            <person name="Suttle C.A."/>
        </authorList>
    </citation>
    <scope>NUCLEOTIDE SEQUENCE [LARGE SCALE GENOMIC DNA]</scope>
    <source>
        <strain evidence="2 3">BV-PW1</strain>
    </source>
</reference>
<accession>E3T533</accession>
<gene>
    <name evidence="2" type="ORF">crov263</name>
</gene>
<dbReference type="GeneID" id="9887665"/>
<evidence type="ECO:0000259" key="1">
    <source>
        <dbReference type="Pfam" id="PF18922"/>
    </source>
</evidence>
<keyword evidence="3" id="KW-1185">Reference proteome</keyword>
<sequence length="247" mass="29692">MKHKLIGILVEPRRIKQIFYNIENFFEILPNTILYFYCGKNLKFYFNSLLLKYKNLRINELNVSNLDSNSYSDLFKSIHFWKQFNAEYALTIQTDGCLCKNSKFKIENFYNYDYVGGYAYQNWWRKEVGNLCNTNVTMCFNGGFSLRNIDKCIQVINAYKPLPTKKYYRSIKFEEYAEDLYFVYGMLKLGFKVGDDKFATNFCTHTKYINNTFCVHKLFHYQKNINNFIKYCPEFIKFIKLDELEEL</sequence>
<protein>
    <recommendedName>
        <fullName evidence="1">DUF5672 domain-containing protein</fullName>
    </recommendedName>
</protein>
<dbReference type="RefSeq" id="YP_003969895.1">
    <property type="nucleotide sequence ID" value="NC_014637.1"/>
</dbReference>
<proteinExistence type="predicted"/>
<organism evidence="2 3">
    <name type="scientific">Cafeteria roenbergensis virus (strain BV-PW1)</name>
    <name type="common">CroV</name>
    <dbReference type="NCBI Taxonomy" id="693272"/>
    <lineage>
        <taxon>Viruses</taxon>
        <taxon>Varidnaviria</taxon>
        <taxon>Bamfordvirae</taxon>
        <taxon>Nucleocytoviricota</taxon>
        <taxon>Megaviricetes</taxon>
        <taxon>Imitervirales</taxon>
        <taxon>Mimiviridae</taxon>
        <taxon>Aliimimivirinae</taxon>
        <taxon>Rheavirus</taxon>
        <taxon>Rheavirus sinusmexicani</taxon>
    </lineage>
</organism>
<name>E3T533_CROVB</name>